<protein>
    <submittedName>
        <fullName evidence="1">Uncharacterized protein</fullName>
    </submittedName>
</protein>
<evidence type="ECO:0000313" key="1">
    <source>
        <dbReference type="EMBL" id="KAI8558301.1"/>
    </source>
</evidence>
<proteinExistence type="predicted"/>
<reference evidence="1" key="1">
    <citation type="submission" date="2022-02" db="EMBL/GenBank/DDBJ databases">
        <title>Plant Genome Project.</title>
        <authorList>
            <person name="Zhang R.-G."/>
        </authorList>
    </citation>
    <scope>NUCLEOTIDE SEQUENCE</scope>
    <source>
        <strain evidence="1">AT1</strain>
    </source>
</reference>
<dbReference type="EMBL" id="CM046391">
    <property type="protein sequence ID" value="KAI8558301.1"/>
    <property type="molecule type" value="Genomic_DNA"/>
</dbReference>
<evidence type="ECO:0000313" key="2">
    <source>
        <dbReference type="Proteomes" id="UP001062846"/>
    </source>
</evidence>
<dbReference type="Proteomes" id="UP001062846">
    <property type="component" value="Chromosome 4"/>
</dbReference>
<comment type="caution">
    <text evidence="1">The sequence shown here is derived from an EMBL/GenBank/DDBJ whole genome shotgun (WGS) entry which is preliminary data.</text>
</comment>
<organism evidence="1 2">
    <name type="scientific">Rhododendron molle</name>
    <name type="common">Chinese azalea</name>
    <name type="synonym">Azalea mollis</name>
    <dbReference type="NCBI Taxonomy" id="49168"/>
    <lineage>
        <taxon>Eukaryota</taxon>
        <taxon>Viridiplantae</taxon>
        <taxon>Streptophyta</taxon>
        <taxon>Embryophyta</taxon>
        <taxon>Tracheophyta</taxon>
        <taxon>Spermatophyta</taxon>
        <taxon>Magnoliopsida</taxon>
        <taxon>eudicotyledons</taxon>
        <taxon>Gunneridae</taxon>
        <taxon>Pentapetalae</taxon>
        <taxon>asterids</taxon>
        <taxon>Ericales</taxon>
        <taxon>Ericaceae</taxon>
        <taxon>Ericoideae</taxon>
        <taxon>Rhodoreae</taxon>
        <taxon>Rhododendron</taxon>
    </lineage>
</organism>
<accession>A0ACC0NZB7</accession>
<keyword evidence="2" id="KW-1185">Reference proteome</keyword>
<gene>
    <name evidence="1" type="ORF">RHMOL_Rhmol04G0080600</name>
</gene>
<sequence>MDPVLENEGDLFQTDDGGFRMVVAMKRAPTTTTHDHGTLPTTTGDHHNPTPELPHLRQPPPQPISENSNVVTPTSKMMSPDSVPSAMPPNNECVEEEEVWSGDREDEQEVWSGDREDEQEIWSSPSNKKCGEIDTSGAGKLNGKWRLNRIALAHNHDQSPEKARYLRSNRIEAGGPGKLPYMQNDCRNHVDKVRRSLIVEGDAQAMHNYFMKMKADNSDFFFAMDLDDESRLRNVFWADARSRAACKEFGDVVTFDTTYLVNRHDMPFAPFVGVNHHGQSVLLGCGLISHEDTKSFSWLFQTWKTCMWGVAPKAIITDQCMAMKNAIEDVFPNTRHRWCIWHIMKKIPEKLNGCNAYENISWCMRRAVYASLTIKQFEDAWDVFIKKYELQSNTWLEGLYLERKRWVPAYLNDVFWAGMSSTQRSENINAYFDGYVHSKTTLKQFVGQYENALGNKVESENQADVKSWNSCIPLMTEDELEKQFQSVYTHAKVKEFQKQFFDKIHCFCDKPAKVDGIVSEHEINEWVTYGEGEEKKRIQVAFTVDFNAETNETHCNCRLFESRGMVCKHQLFVWHQKGIERVPDKYVLRRWCKNVKRVHTKIRICYDKSSTSIEARRHDNMCNIFNEVADLAEESQEKYDMVMKRVHELKRELMEASVVCESNVVSLGDDTGTRKSSFSLRDGVIPPKQSTNLLDLEGLRRKGRPPCKRKVGAVKKAVKKKRQTSKKSLSNEKSKEVEEIAVSHQIGTQESMGHPSYMGHSMWPNMMPHAMRPNMAQGGSIFPFSPTLCPIGTSLNHFMPSFPSSQSLLSGQVYMGQSTIAGSQGWGGGQSGILETQAQYWGGPQPSMLESQWQGCGGQQSYTQMMNAPDNVEE</sequence>
<name>A0ACC0NZB7_RHOML</name>